<feature type="transmembrane region" description="Helical" evidence="1">
    <location>
        <begin position="6"/>
        <end position="37"/>
    </location>
</feature>
<organism evidence="2 3">
    <name type="scientific">Brucella pseudogrignonensis</name>
    <dbReference type="NCBI Taxonomy" id="419475"/>
    <lineage>
        <taxon>Bacteria</taxon>
        <taxon>Pseudomonadati</taxon>
        <taxon>Pseudomonadota</taxon>
        <taxon>Alphaproteobacteria</taxon>
        <taxon>Hyphomicrobiales</taxon>
        <taxon>Brucellaceae</taxon>
        <taxon>Brucella/Ochrobactrum group</taxon>
        <taxon>Brucella</taxon>
    </lineage>
</organism>
<dbReference type="RefSeq" id="WP_171380533.1">
    <property type="nucleotide sequence ID" value="NZ_JBLZNL010000006.1"/>
</dbReference>
<dbReference type="Proteomes" id="UP000526233">
    <property type="component" value="Unassembled WGS sequence"/>
</dbReference>
<proteinExistence type="predicted"/>
<feature type="transmembrane region" description="Helical" evidence="1">
    <location>
        <begin position="73"/>
        <end position="95"/>
    </location>
</feature>
<feature type="transmembrane region" description="Helical" evidence="1">
    <location>
        <begin position="123"/>
        <end position="143"/>
    </location>
</feature>
<evidence type="ECO:0008006" key="4">
    <source>
        <dbReference type="Google" id="ProtNLM"/>
    </source>
</evidence>
<dbReference type="EMBL" id="PKQI01000004">
    <property type="protein sequence ID" value="NNV23531.1"/>
    <property type="molecule type" value="Genomic_DNA"/>
</dbReference>
<reference evidence="2 3" key="1">
    <citation type="submission" date="2018-11" db="EMBL/GenBank/DDBJ databases">
        <title>Genome sequencing and analysis.</title>
        <authorList>
            <person name="Huang Y.-T."/>
        </authorList>
    </citation>
    <scope>NUCLEOTIDE SEQUENCE [LARGE SCALE GENOMIC DNA]</scope>
    <source>
        <strain evidence="2 3">SHIN</strain>
    </source>
</reference>
<feature type="transmembrane region" description="Helical" evidence="1">
    <location>
        <begin position="149"/>
        <end position="168"/>
    </location>
</feature>
<name>A0A7Y3WZN6_9HYPH</name>
<gene>
    <name evidence="2" type="ORF">EHE22_24410</name>
</gene>
<accession>A0A7Y3WZN6</accession>
<dbReference type="AlphaFoldDB" id="A0A7Y3WZN6"/>
<sequence length="178" mass="19681">MTILIGFLPFLIFAVVSTTHGALAGLLAGAVVSAVLTVKAFRNKNEFRILDVGTLILFLALAIYVKLQGHDLSIFVVKFWVDIGLFVIAIASMALRQPFTMQFAHDQIDAKYWWSPKFQRKNYVMTGVWALIFLVMAGVEAIVGFGSDLSVTTGTVLVLIVLGFGIWFTKWFPTRSSS</sequence>
<feature type="transmembrane region" description="Helical" evidence="1">
    <location>
        <begin position="49"/>
        <end position="67"/>
    </location>
</feature>
<keyword evidence="1" id="KW-0472">Membrane</keyword>
<evidence type="ECO:0000313" key="2">
    <source>
        <dbReference type="EMBL" id="NNV23531.1"/>
    </source>
</evidence>
<keyword evidence="1" id="KW-1133">Transmembrane helix</keyword>
<evidence type="ECO:0000313" key="3">
    <source>
        <dbReference type="Proteomes" id="UP000526233"/>
    </source>
</evidence>
<keyword evidence="1" id="KW-0812">Transmembrane</keyword>
<protein>
    <recommendedName>
        <fullName evidence="4">Intracellular septation protein A</fullName>
    </recommendedName>
</protein>
<evidence type="ECO:0000256" key="1">
    <source>
        <dbReference type="SAM" id="Phobius"/>
    </source>
</evidence>
<comment type="caution">
    <text evidence="2">The sequence shown here is derived from an EMBL/GenBank/DDBJ whole genome shotgun (WGS) entry which is preliminary data.</text>
</comment>